<dbReference type="PANTHER" id="PTHR12265:SF11">
    <property type="entry name" value="ALPHA_BETA-HYDROLASES SUPERFAMILY PROTEIN"/>
    <property type="match status" value="1"/>
</dbReference>
<dbReference type="SUPFAM" id="SSF53474">
    <property type="entry name" value="alpha/beta-Hydrolases"/>
    <property type="match status" value="1"/>
</dbReference>
<dbReference type="InterPro" id="IPR029058">
    <property type="entry name" value="AB_hydrolase_fold"/>
</dbReference>
<gene>
    <name evidence="1" type="ORF">ERUC_LOCUS3783</name>
</gene>
<dbReference type="PANTHER" id="PTHR12265">
    <property type="entry name" value="TRANSMEMBRANE PROTEIN 53"/>
    <property type="match status" value="1"/>
</dbReference>
<dbReference type="AlphaFoldDB" id="A0ABC8IXH6"/>
<dbReference type="Pfam" id="PF05705">
    <property type="entry name" value="DUF829"/>
    <property type="match status" value="1"/>
</dbReference>
<comment type="caution">
    <text evidence="1">The sequence shown here is derived from an EMBL/GenBank/DDBJ whole genome shotgun (WGS) entry which is preliminary data.</text>
</comment>
<evidence type="ECO:0000313" key="1">
    <source>
        <dbReference type="EMBL" id="CAH8305135.1"/>
    </source>
</evidence>
<protein>
    <recommendedName>
        <fullName evidence="3">Transmembrane protein 53</fullName>
    </recommendedName>
</protein>
<accession>A0ABC8IXH6</accession>
<evidence type="ECO:0008006" key="3">
    <source>
        <dbReference type="Google" id="ProtNLM"/>
    </source>
</evidence>
<proteinExistence type="predicted"/>
<keyword evidence="2" id="KW-1185">Reference proteome</keyword>
<dbReference type="Proteomes" id="UP001642260">
    <property type="component" value="Unassembled WGS sequence"/>
</dbReference>
<evidence type="ECO:0000313" key="2">
    <source>
        <dbReference type="Proteomes" id="UP001642260"/>
    </source>
</evidence>
<reference evidence="1 2" key="1">
    <citation type="submission" date="2022-03" db="EMBL/GenBank/DDBJ databases">
        <authorList>
            <person name="Macdonald S."/>
            <person name="Ahmed S."/>
            <person name="Newling K."/>
        </authorList>
    </citation>
    <scope>NUCLEOTIDE SEQUENCE [LARGE SCALE GENOMIC DNA]</scope>
</reference>
<name>A0ABC8IXH6_ERUVS</name>
<sequence>MEATARIFNTSSLNHRVLLTKINVNPYSLSLKSTNNLCFPSRNAARTRCSSLPSNHNLFKSLLSLTSNLHPQNSAVHANPLRSEPNDGVAIWNLAPRVVNGGGKANTFGENGKETTVVLLGWLGAKAKHLRRYVEWYNSRGINAVTFTVDVKDLVRLDLGRRLERRIAEFGDELVNWVSEKEEDGRERCLVFHSFSNTGWLVYGALLESFVVRQELVEKIKGCIVDSGGVDPLDTKIWAAGFTAAILKKRSSTINTEPNSPGNEEDEQKKEPFGIESMMLSSLEKLFPMVLNIPEVNMRLTRITQKLYENHPPCPQLYLYSSGDKVVPSHSIELRIKEQKKIGRNVHSFNFKSSPHVDHYRKFRDMYSSHLHNFLQECFKPIKQQQEQQQVV</sequence>
<dbReference type="EMBL" id="CAKOAT010060710">
    <property type="protein sequence ID" value="CAH8305135.1"/>
    <property type="molecule type" value="Genomic_DNA"/>
</dbReference>
<dbReference type="InterPro" id="IPR008547">
    <property type="entry name" value="DUF829_TMEM53"/>
</dbReference>
<organism evidence="1 2">
    <name type="scientific">Eruca vesicaria subsp. sativa</name>
    <name type="common">Garden rocket</name>
    <name type="synonym">Eruca sativa</name>
    <dbReference type="NCBI Taxonomy" id="29727"/>
    <lineage>
        <taxon>Eukaryota</taxon>
        <taxon>Viridiplantae</taxon>
        <taxon>Streptophyta</taxon>
        <taxon>Embryophyta</taxon>
        <taxon>Tracheophyta</taxon>
        <taxon>Spermatophyta</taxon>
        <taxon>Magnoliopsida</taxon>
        <taxon>eudicotyledons</taxon>
        <taxon>Gunneridae</taxon>
        <taxon>Pentapetalae</taxon>
        <taxon>rosids</taxon>
        <taxon>malvids</taxon>
        <taxon>Brassicales</taxon>
        <taxon>Brassicaceae</taxon>
        <taxon>Brassiceae</taxon>
        <taxon>Eruca</taxon>
    </lineage>
</organism>